<name>A0A3N0G041_9GAMM</name>
<gene>
    <name evidence="1" type="ORF">EF878_11395</name>
</gene>
<dbReference type="RefSeq" id="WP_123252644.1">
    <property type="nucleotide sequence ID" value="NZ_RJLR01000020.1"/>
</dbReference>
<dbReference type="Proteomes" id="UP000276061">
    <property type="component" value="Unassembled WGS sequence"/>
</dbReference>
<dbReference type="EMBL" id="RJLR01000020">
    <property type="protein sequence ID" value="RNM05835.1"/>
    <property type="molecule type" value="Genomic_DNA"/>
</dbReference>
<proteinExistence type="predicted"/>
<evidence type="ECO:0000313" key="1">
    <source>
        <dbReference type="EMBL" id="RNM05835.1"/>
    </source>
</evidence>
<comment type="caution">
    <text evidence="1">The sequence shown here is derived from an EMBL/GenBank/DDBJ whole genome shotgun (WGS) entry which is preliminary data.</text>
</comment>
<organism evidence="1 2">
    <name type="scientific">Dickeya undicola</name>
    <dbReference type="NCBI Taxonomy" id="1577887"/>
    <lineage>
        <taxon>Bacteria</taxon>
        <taxon>Pseudomonadati</taxon>
        <taxon>Pseudomonadota</taxon>
        <taxon>Gammaproteobacteria</taxon>
        <taxon>Enterobacterales</taxon>
        <taxon>Pectobacteriaceae</taxon>
        <taxon>Dickeya</taxon>
    </lineage>
</organism>
<protein>
    <submittedName>
        <fullName evidence="1">Uncharacterized protein</fullName>
    </submittedName>
</protein>
<accession>A0A3N0G041</accession>
<dbReference type="AlphaFoldDB" id="A0A3N0G041"/>
<evidence type="ECO:0000313" key="2">
    <source>
        <dbReference type="Proteomes" id="UP000276061"/>
    </source>
</evidence>
<reference evidence="1 2" key="1">
    <citation type="submission" date="2018-11" db="EMBL/GenBank/DDBJ databases">
        <title>Characterization of surface water Dickeya isolates.</title>
        <authorList>
            <person name="Van Gijsegem F."/>
            <person name="Pedron J."/>
        </authorList>
    </citation>
    <scope>NUCLEOTIDE SEQUENCE [LARGE SCALE GENOMIC DNA]</scope>
    <source>
        <strain evidence="1 2">FVG1-MFV-O17</strain>
    </source>
</reference>
<sequence>MSIKRESVFLQRMAERGISTGEISLYIHSTKPGTLVVDFYSRHFDSNPACGDWDIDMHDEEMMVLPFTTPSEFRRAYRCARLLRGRPGSKMIN</sequence>